<dbReference type="AlphaFoldDB" id="V2UQM3"/>
<organism evidence="1 2">
    <name type="scientific">Acinetobacter brisouii CIP 110357</name>
    <dbReference type="NCBI Taxonomy" id="1341683"/>
    <lineage>
        <taxon>Bacteria</taxon>
        <taxon>Pseudomonadati</taxon>
        <taxon>Pseudomonadota</taxon>
        <taxon>Gammaproteobacteria</taxon>
        <taxon>Moraxellales</taxon>
        <taxon>Moraxellaceae</taxon>
        <taxon>Acinetobacter</taxon>
    </lineage>
</organism>
<name>V2UQM3_9GAMM</name>
<evidence type="ECO:0000313" key="2">
    <source>
        <dbReference type="Proteomes" id="UP000018418"/>
    </source>
</evidence>
<protein>
    <submittedName>
        <fullName evidence="1">Uncharacterized protein</fullName>
    </submittedName>
</protein>
<dbReference type="HOGENOM" id="CLU_3380031_0_0_6"/>
<evidence type="ECO:0000313" key="1">
    <source>
        <dbReference type="EMBL" id="ESK50891.1"/>
    </source>
</evidence>
<reference evidence="1 2" key="1">
    <citation type="submission" date="2013-10" db="EMBL/GenBank/DDBJ databases">
        <title>The Genome Sequence of Acinetobacter brisouii CIP 110357.</title>
        <authorList>
            <consortium name="The Broad Institute Genomics Platform"/>
            <consortium name="The Broad Institute Genome Sequencing Center for Infectious Disease"/>
            <person name="Cerqueira G."/>
            <person name="Feldgarden M."/>
            <person name="Courvalin P."/>
            <person name="Grillot-Courvalin C."/>
            <person name="Clermont D."/>
            <person name="Rocha E."/>
            <person name="Yoon E.-J."/>
            <person name="Nemec A."/>
            <person name="Young S.K."/>
            <person name="Zeng Q."/>
            <person name="Gargeya S."/>
            <person name="Fitzgerald M."/>
            <person name="Abouelleil A."/>
            <person name="Alvarado L."/>
            <person name="Berlin A.M."/>
            <person name="Chapman S.B."/>
            <person name="Gainer-Dewar J."/>
            <person name="Goldberg J."/>
            <person name="Gnerre S."/>
            <person name="Griggs A."/>
            <person name="Gujja S."/>
            <person name="Hansen M."/>
            <person name="Howarth C."/>
            <person name="Imamovic A."/>
            <person name="Ireland A."/>
            <person name="Larimer J."/>
            <person name="McCowan C."/>
            <person name="Murphy C."/>
            <person name="Pearson M."/>
            <person name="Poon T.W."/>
            <person name="Priest M."/>
            <person name="Roberts A."/>
            <person name="Saif S."/>
            <person name="Shea T."/>
            <person name="Sykes S."/>
            <person name="Wortman J."/>
            <person name="Nusbaum C."/>
            <person name="Birren B."/>
        </authorList>
    </citation>
    <scope>NUCLEOTIDE SEQUENCE [LARGE SCALE GENOMIC DNA]</scope>
    <source>
        <strain evidence="1 2">CIP 110357</strain>
    </source>
</reference>
<dbReference type="EMBL" id="AYEU01000006">
    <property type="protein sequence ID" value="ESK50891.1"/>
    <property type="molecule type" value="Genomic_DNA"/>
</dbReference>
<comment type="caution">
    <text evidence="1">The sequence shown here is derived from an EMBL/GenBank/DDBJ whole genome shotgun (WGS) entry which is preliminary data.</text>
</comment>
<dbReference type="Proteomes" id="UP000018418">
    <property type="component" value="Unassembled WGS sequence"/>
</dbReference>
<keyword evidence="2" id="KW-1185">Reference proteome</keyword>
<sequence length="33" mass="3593">MPAIFIIFEMLNLNEAVTFVAAISKPSAQAHFA</sequence>
<proteinExistence type="predicted"/>
<accession>V2UQM3</accession>
<gene>
    <name evidence="1" type="ORF">P255_01390</name>
</gene>